<evidence type="ECO:0000256" key="15">
    <source>
        <dbReference type="ARBA" id="ARBA00022840"/>
    </source>
</evidence>
<dbReference type="UniPathway" id="UPA00655">
    <property type="reaction ID" value="UER00711"/>
</dbReference>
<dbReference type="Gene3D" id="3.90.226.10">
    <property type="entry name" value="2-enoyl-CoA Hydratase, Chain A, domain 1"/>
    <property type="match status" value="2"/>
</dbReference>
<keyword evidence="14" id="KW-0276">Fatty acid metabolism</keyword>
<dbReference type="eggNOG" id="COG0777">
    <property type="taxonomic scope" value="Bacteria"/>
</dbReference>
<keyword evidence="10" id="KW-0444">Lipid biosynthesis</keyword>
<organism evidence="22 23">
    <name type="scientific">Amycolatopsis rifamycinica</name>
    <dbReference type="NCBI Taxonomy" id="287986"/>
    <lineage>
        <taxon>Bacteria</taxon>
        <taxon>Bacillati</taxon>
        <taxon>Actinomycetota</taxon>
        <taxon>Actinomycetes</taxon>
        <taxon>Pseudonocardiales</taxon>
        <taxon>Pseudonocardiaceae</taxon>
        <taxon>Amycolatopsis</taxon>
    </lineage>
</organism>
<protein>
    <recommendedName>
        <fullName evidence="8">Acetyl-coenzyme A carboxylase carboxyl transferase subunits beta/alpha</fullName>
        <ecNumber evidence="7">2.1.3.15</ecNumber>
    </recommendedName>
</protein>
<evidence type="ECO:0000256" key="16">
    <source>
        <dbReference type="ARBA" id="ARBA00023098"/>
    </source>
</evidence>
<dbReference type="PRINTS" id="PR01070">
    <property type="entry name" value="ACCCTRFRASEB"/>
</dbReference>
<dbReference type="PROSITE" id="PS50980">
    <property type="entry name" value="COA_CT_NTER"/>
    <property type="match status" value="1"/>
</dbReference>
<feature type="domain" description="CoA carboxyltransferase C-terminal" evidence="21">
    <location>
        <begin position="230"/>
        <end position="443"/>
    </location>
</feature>
<evidence type="ECO:0000256" key="12">
    <source>
        <dbReference type="ARBA" id="ARBA00022741"/>
    </source>
</evidence>
<dbReference type="GO" id="GO:2001295">
    <property type="term" value="P:malonyl-CoA biosynthetic process"/>
    <property type="evidence" value="ECO:0007669"/>
    <property type="project" value="UniProtKB-UniPathway"/>
</dbReference>
<evidence type="ECO:0000256" key="4">
    <source>
        <dbReference type="ARBA" id="ARBA00006276"/>
    </source>
</evidence>
<proteinExistence type="inferred from homology"/>
<evidence type="ECO:0000256" key="9">
    <source>
        <dbReference type="ARBA" id="ARBA00022490"/>
    </source>
</evidence>
<evidence type="ECO:0000256" key="5">
    <source>
        <dbReference type="ARBA" id="ARBA00010284"/>
    </source>
</evidence>
<comment type="caution">
    <text evidence="22">The sequence shown here is derived from an EMBL/GenBank/DDBJ whole genome shotgun (WGS) entry which is preliminary data.</text>
</comment>
<evidence type="ECO:0000256" key="7">
    <source>
        <dbReference type="ARBA" id="ARBA00011883"/>
    </source>
</evidence>
<dbReference type="AlphaFoldDB" id="A0A066TSS0"/>
<accession>A0A066TSS0</accession>
<evidence type="ECO:0000256" key="10">
    <source>
        <dbReference type="ARBA" id="ARBA00022516"/>
    </source>
</evidence>
<keyword evidence="17" id="KW-0275">Fatty acid biosynthesis</keyword>
<dbReference type="OrthoDB" id="9772975at2"/>
<dbReference type="SUPFAM" id="SSF52096">
    <property type="entry name" value="ClpP/crotonase"/>
    <property type="match status" value="2"/>
</dbReference>
<comment type="subcellular location">
    <subcellularLocation>
        <location evidence="2">Cytoplasm</location>
    </subcellularLocation>
</comment>
<dbReference type="InterPro" id="IPR011763">
    <property type="entry name" value="COA_CT_C"/>
</dbReference>
<evidence type="ECO:0000256" key="6">
    <source>
        <dbReference type="ARBA" id="ARBA00011664"/>
    </source>
</evidence>
<comment type="subunit">
    <text evidence="6">Acetyl-CoA carboxylase is a heterotetramer composed of biotin carboxyl carrier protein (AccB), biotin carboxylase (AccC) and two subunits of ACCase subunit beta/alpha.</text>
</comment>
<dbReference type="PANTHER" id="PTHR42853">
    <property type="entry name" value="ACETYL-COENZYME A CARBOXYLASE CARBOXYL TRANSFERASE SUBUNIT ALPHA"/>
    <property type="match status" value="1"/>
</dbReference>
<dbReference type="Proteomes" id="UP000027345">
    <property type="component" value="Unassembled WGS sequence"/>
</dbReference>
<dbReference type="InterPro" id="IPR029045">
    <property type="entry name" value="ClpP/crotonase-like_dom_sf"/>
</dbReference>
<dbReference type="EMBL" id="JMQI01000065">
    <property type="protein sequence ID" value="KDN18186.1"/>
    <property type="molecule type" value="Genomic_DNA"/>
</dbReference>
<evidence type="ECO:0000256" key="2">
    <source>
        <dbReference type="ARBA" id="ARBA00004496"/>
    </source>
</evidence>
<dbReference type="GO" id="GO:0009317">
    <property type="term" value="C:acetyl-CoA carboxylase complex"/>
    <property type="evidence" value="ECO:0007669"/>
    <property type="project" value="InterPro"/>
</dbReference>
<dbReference type="Pfam" id="PF01039">
    <property type="entry name" value="Carboxyl_trans"/>
    <property type="match status" value="1"/>
</dbReference>
<comment type="similarity">
    <text evidence="5">In the N-terminal section; belongs to the AccD/PCCB family.</text>
</comment>
<evidence type="ECO:0000256" key="18">
    <source>
        <dbReference type="ARBA" id="ARBA00025280"/>
    </source>
</evidence>
<dbReference type="eggNOG" id="COG0825">
    <property type="taxonomic scope" value="Bacteria"/>
</dbReference>
<comment type="pathway">
    <text evidence="3">Lipid metabolism; malonyl-CoA biosynthesis; malonyl-CoA from acetyl-CoA: step 1/1.</text>
</comment>
<dbReference type="Pfam" id="PF03255">
    <property type="entry name" value="ACCA"/>
    <property type="match status" value="1"/>
</dbReference>
<dbReference type="STRING" id="287986.DV20_31910"/>
<evidence type="ECO:0000256" key="19">
    <source>
        <dbReference type="ARBA" id="ARBA00049152"/>
    </source>
</evidence>
<comment type="catalytic activity">
    <reaction evidence="19">
        <text>N(6)-carboxybiotinyl-L-lysyl-[protein] + acetyl-CoA = N(6)-biotinyl-L-lysyl-[protein] + malonyl-CoA</text>
        <dbReference type="Rhea" id="RHEA:54728"/>
        <dbReference type="Rhea" id="RHEA-COMP:10505"/>
        <dbReference type="Rhea" id="RHEA-COMP:10506"/>
        <dbReference type="ChEBI" id="CHEBI:57288"/>
        <dbReference type="ChEBI" id="CHEBI:57384"/>
        <dbReference type="ChEBI" id="CHEBI:83144"/>
        <dbReference type="ChEBI" id="CHEBI:83145"/>
        <dbReference type="EC" id="2.1.3.15"/>
    </reaction>
</comment>
<dbReference type="PROSITE" id="PS50989">
    <property type="entry name" value="COA_CT_CTER"/>
    <property type="match status" value="1"/>
</dbReference>
<dbReference type="GO" id="GO:0003989">
    <property type="term" value="F:acetyl-CoA carboxylase activity"/>
    <property type="evidence" value="ECO:0007669"/>
    <property type="project" value="InterPro"/>
</dbReference>
<dbReference type="InterPro" id="IPR011762">
    <property type="entry name" value="COA_CT_N"/>
</dbReference>
<keyword evidence="9" id="KW-0963">Cytoplasm</keyword>
<keyword evidence="13" id="KW-0862">Zinc</keyword>
<dbReference type="EC" id="2.1.3.15" evidence="7"/>
<reference evidence="22 23" key="1">
    <citation type="submission" date="2014-05" db="EMBL/GenBank/DDBJ databases">
        <title>Draft genome sequence of Amycolatopsis rifamycinica DSM 46095.</title>
        <authorList>
            <person name="Lal R."/>
            <person name="Saxena A."/>
            <person name="Kumari R."/>
            <person name="Mukherjee U."/>
            <person name="Singh P."/>
            <person name="Sangwan N."/>
            <person name="Mahato N.K."/>
        </authorList>
    </citation>
    <scope>NUCLEOTIDE SEQUENCE [LARGE SCALE GENOMIC DNA]</scope>
    <source>
        <strain evidence="22 23">DSM 46095</strain>
    </source>
</reference>
<dbReference type="InterPro" id="IPR001095">
    <property type="entry name" value="Acetyl_CoA_COase_a_su"/>
</dbReference>
<comment type="cofactor">
    <cofactor evidence="1">
        <name>Zn(2+)</name>
        <dbReference type="ChEBI" id="CHEBI:29105"/>
    </cofactor>
</comment>
<keyword evidence="16" id="KW-0443">Lipid metabolism</keyword>
<dbReference type="PANTHER" id="PTHR42853:SF3">
    <property type="entry name" value="ACETYL-COENZYME A CARBOXYLASE CARBOXYL TRANSFERASE SUBUNIT ALPHA, CHLOROPLASTIC"/>
    <property type="match status" value="1"/>
</dbReference>
<dbReference type="GO" id="GO:0008270">
    <property type="term" value="F:zinc ion binding"/>
    <property type="evidence" value="ECO:0007669"/>
    <property type="project" value="UniProtKB-KW"/>
</dbReference>
<evidence type="ECO:0000313" key="22">
    <source>
        <dbReference type="EMBL" id="KDN18186.1"/>
    </source>
</evidence>
<keyword evidence="13" id="KW-0863">Zinc-finger</keyword>
<evidence type="ECO:0000256" key="1">
    <source>
        <dbReference type="ARBA" id="ARBA00001947"/>
    </source>
</evidence>
<dbReference type="GO" id="GO:0005524">
    <property type="term" value="F:ATP binding"/>
    <property type="evidence" value="ECO:0007669"/>
    <property type="project" value="UniProtKB-KW"/>
</dbReference>
<evidence type="ECO:0000256" key="17">
    <source>
        <dbReference type="ARBA" id="ARBA00023160"/>
    </source>
</evidence>
<evidence type="ECO:0000256" key="3">
    <source>
        <dbReference type="ARBA" id="ARBA00004956"/>
    </source>
</evidence>
<keyword evidence="15" id="KW-0067">ATP-binding</keyword>
<evidence type="ECO:0000259" key="21">
    <source>
        <dbReference type="PROSITE" id="PS50989"/>
    </source>
</evidence>
<dbReference type="InterPro" id="IPR034733">
    <property type="entry name" value="AcCoA_carboxyl_beta"/>
</dbReference>
<keyword evidence="12" id="KW-0547">Nucleotide-binding</keyword>
<sequence length="443" mass="45522">MPRLAAREIVGAIANGFTEFPVPLREEPADGPIGWPGYREARSAAEERTGEKESVVCGTAKIGDAEAVLVAFEFGFLGGSLGQRTGDRIEAAFAHARDVRLPVVSLISTGGSRMQQGMRALMQLQRVARASALTRATGIPQISVLRDPTTGGGWATLGAGADVILALPEAQVGFAGSRVRPPGSPEAYTAEAHFAWGQVDAVVAPEELGGVLERWLRLLTTRSSAAAPPPSALRAASLPETGWDAVQAARAPGRARAAEYLDAYFDWREDVSGDRVGGADPGVACGFGWRDGRTIAYAAQCGTPTLPSGFRTAARVVRLASRLGIPVLTLVDTPGAANDAAAEQAGAGGAIAEMFEAVATASVPVTTLVIGEGGSGGALAFAAAGSTWVAPDAYFSVTSPEAAAAILKRPASEVPDIANQLHLRPQDLVDLGVARAVVSGKAG</sequence>
<keyword evidence="23" id="KW-1185">Reference proteome</keyword>
<evidence type="ECO:0000256" key="11">
    <source>
        <dbReference type="ARBA" id="ARBA00022679"/>
    </source>
</evidence>
<evidence type="ECO:0000256" key="14">
    <source>
        <dbReference type="ARBA" id="ARBA00022832"/>
    </source>
</evidence>
<feature type="domain" description="CoA carboxyltransferase N-terminal" evidence="20">
    <location>
        <begin position="1"/>
        <end position="259"/>
    </location>
</feature>
<comment type="function">
    <text evidence="18">Component of the acetyl coenzyme A carboxylase (ACC) complex. Biotin carboxylase (BC) catalyzes the carboxylation of biotin on its carrier protein (BCCP) and then the CO(2) group is transferred by the transcarboxylase to acetyl-CoA to form malonyl-CoA.</text>
</comment>
<dbReference type="GO" id="GO:0016743">
    <property type="term" value="F:carboxyl- or carbamoyltransferase activity"/>
    <property type="evidence" value="ECO:0007669"/>
    <property type="project" value="InterPro"/>
</dbReference>
<comment type="similarity">
    <text evidence="4">In the C-terminal section; belongs to the AccA family.</text>
</comment>
<gene>
    <name evidence="22" type="ORF">DV20_31910</name>
</gene>
<evidence type="ECO:0000259" key="20">
    <source>
        <dbReference type="PROSITE" id="PS50980"/>
    </source>
</evidence>
<name>A0A066TSS0_9PSEU</name>
<evidence type="ECO:0000256" key="8">
    <source>
        <dbReference type="ARBA" id="ARBA00018312"/>
    </source>
</evidence>
<keyword evidence="11" id="KW-0808">Transferase</keyword>
<keyword evidence="13" id="KW-0479">Metal-binding</keyword>
<dbReference type="InterPro" id="IPR000438">
    <property type="entry name" value="Acetyl_CoA_COase_Trfase_b_su"/>
</dbReference>
<dbReference type="GO" id="GO:0006633">
    <property type="term" value="P:fatty acid biosynthetic process"/>
    <property type="evidence" value="ECO:0007669"/>
    <property type="project" value="UniProtKB-KW"/>
</dbReference>
<evidence type="ECO:0000256" key="13">
    <source>
        <dbReference type="ARBA" id="ARBA00022771"/>
    </source>
</evidence>
<dbReference type="RefSeq" id="WP_043786612.1">
    <property type="nucleotide sequence ID" value="NZ_JMQI01000065.1"/>
</dbReference>
<evidence type="ECO:0000313" key="23">
    <source>
        <dbReference type="Proteomes" id="UP000027345"/>
    </source>
</evidence>